<organism evidence="1 2">
    <name type="scientific">Penstemon smallii</name>
    <dbReference type="NCBI Taxonomy" id="265156"/>
    <lineage>
        <taxon>Eukaryota</taxon>
        <taxon>Viridiplantae</taxon>
        <taxon>Streptophyta</taxon>
        <taxon>Embryophyta</taxon>
        <taxon>Tracheophyta</taxon>
        <taxon>Spermatophyta</taxon>
        <taxon>Magnoliopsida</taxon>
        <taxon>eudicotyledons</taxon>
        <taxon>Gunneridae</taxon>
        <taxon>Pentapetalae</taxon>
        <taxon>asterids</taxon>
        <taxon>lamiids</taxon>
        <taxon>Lamiales</taxon>
        <taxon>Plantaginaceae</taxon>
        <taxon>Cheloneae</taxon>
        <taxon>Penstemon</taxon>
    </lineage>
</organism>
<dbReference type="EMBL" id="JBJXBP010000007">
    <property type="protein sequence ID" value="KAL3821138.1"/>
    <property type="molecule type" value="Genomic_DNA"/>
</dbReference>
<reference evidence="1 2" key="1">
    <citation type="submission" date="2024-12" db="EMBL/GenBank/DDBJ databases">
        <title>The unique morphological basis and parallel evolutionary history of personate flowers in Penstemon.</title>
        <authorList>
            <person name="Depatie T.H."/>
            <person name="Wessinger C.A."/>
        </authorList>
    </citation>
    <scope>NUCLEOTIDE SEQUENCE [LARGE SCALE GENOMIC DNA]</scope>
    <source>
        <strain evidence="1">WTNN_2</strain>
        <tissue evidence="1">Leaf</tissue>
    </source>
</reference>
<protein>
    <submittedName>
        <fullName evidence="1">Uncharacterized protein</fullName>
    </submittedName>
</protein>
<dbReference type="AlphaFoldDB" id="A0ABD3S9E1"/>
<dbReference type="Proteomes" id="UP001634393">
    <property type="component" value="Unassembled WGS sequence"/>
</dbReference>
<evidence type="ECO:0000313" key="1">
    <source>
        <dbReference type="EMBL" id="KAL3821138.1"/>
    </source>
</evidence>
<sequence length="53" mass="5908">MRNISEKETPNFLLPVYPSGEPLILSGTAHYLGKTRTERVVLAVAQKPDVKKN</sequence>
<name>A0ABD3S9E1_9LAMI</name>
<proteinExistence type="predicted"/>
<keyword evidence="2" id="KW-1185">Reference proteome</keyword>
<comment type="caution">
    <text evidence="1">The sequence shown here is derived from an EMBL/GenBank/DDBJ whole genome shotgun (WGS) entry which is preliminary data.</text>
</comment>
<accession>A0ABD3S9E1</accession>
<evidence type="ECO:0000313" key="2">
    <source>
        <dbReference type="Proteomes" id="UP001634393"/>
    </source>
</evidence>
<gene>
    <name evidence="1" type="ORF">ACJIZ3_007043</name>
</gene>